<keyword evidence="4" id="KW-0946">Virion</keyword>
<evidence type="ECO:0000256" key="1">
    <source>
        <dbReference type="ARBA" id="ARBA00022561"/>
    </source>
</evidence>
<protein>
    <submittedName>
        <fullName evidence="5">Major capsid protein</fullName>
    </submittedName>
</protein>
<evidence type="ECO:0000313" key="6">
    <source>
        <dbReference type="Proteomes" id="UP000159358"/>
    </source>
</evidence>
<evidence type="ECO:0000256" key="3">
    <source>
        <dbReference type="ARBA" id="ARBA00022680"/>
    </source>
</evidence>
<reference evidence="5 6" key="1">
    <citation type="journal article" date="2001" name="Virology">
        <title>The DNA sequence of the simian varicella virus genome.</title>
        <authorList>
            <person name="Gray W.L."/>
            <person name="Starnes H.B."/>
            <person name="White M.W."/>
            <person name="Mahalingam R."/>
        </authorList>
    </citation>
    <scope>NUCLEOTIDE SEQUENCE [LARGE SCALE GENOMIC DNA]</scope>
</reference>
<dbReference type="SUPFAM" id="SSF103417">
    <property type="entry name" value="Major capsid protein VP5"/>
    <property type="match status" value="1"/>
</dbReference>
<organismHost>
    <name type="scientific">Chlorocebus aethiops</name>
    <name type="common">Green monkey</name>
    <name type="synonym">Cercopithecus aethiops</name>
    <dbReference type="NCBI Taxonomy" id="9534"/>
</organismHost>
<dbReference type="KEGG" id="vg:920543"/>
<name>Q9E1X9_CHV9D</name>
<evidence type="ECO:0000256" key="4">
    <source>
        <dbReference type="ARBA" id="ARBA00022844"/>
    </source>
</evidence>
<dbReference type="GO" id="GO:0005198">
    <property type="term" value="F:structural molecule activity"/>
    <property type="evidence" value="ECO:0007669"/>
    <property type="project" value="InterPro"/>
</dbReference>
<dbReference type="EMBL" id="AF275348">
    <property type="protein sequence ID" value="AAG27215.1"/>
    <property type="molecule type" value="Genomic_DNA"/>
</dbReference>
<keyword evidence="6" id="KW-1185">Reference proteome</keyword>
<dbReference type="Proteomes" id="UP000159358">
    <property type="component" value="Segment"/>
</dbReference>
<dbReference type="InterPro" id="IPR023233">
    <property type="entry name" value="Herpes_MCP_upper_sf"/>
</dbReference>
<dbReference type="PRINTS" id="PR00235">
    <property type="entry name" value="HSVCAPSIDMCP"/>
</dbReference>
<dbReference type="Pfam" id="PF03122">
    <property type="entry name" value="Herpes_MCP"/>
    <property type="match status" value="1"/>
</dbReference>
<organism evidence="5 6">
    <name type="scientific">Cercopithecine herpesvirus 9 (strain DHV)</name>
    <name type="common">CeHV-9</name>
    <name type="synonym">Simian varicella virus</name>
    <dbReference type="NCBI Taxonomy" id="36348"/>
    <lineage>
        <taxon>Viruses</taxon>
        <taxon>Duplodnaviria</taxon>
        <taxon>Heunggongvirae</taxon>
        <taxon>Peploviricota</taxon>
        <taxon>Herviviricetes</taxon>
        <taxon>Herpesvirales</taxon>
        <taxon>Orthoherpesviridae</taxon>
        <taxon>Alphaherpesvirinae</taxon>
        <taxon>Varicellovirus</taxon>
        <taxon>Varicellovirus cercopithecinealpha9</taxon>
    </lineage>
</organism>
<evidence type="ECO:0000313" key="5">
    <source>
        <dbReference type="EMBL" id="AAG27215.1"/>
    </source>
</evidence>
<evidence type="ECO:0000256" key="2">
    <source>
        <dbReference type="ARBA" id="ARBA00022562"/>
    </source>
</evidence>
<dbReference type="GeneID" id="920543"/>
<dbReference type="GO" id="GO:0039622">
    <property type="term" value="C:T=16 icosahedral viral capsid"/>
    <property type="evidence" value="ECO:0007669"/>
    <property type="project" value="UniProtKB-KW"/>
</dbReference>
<keyword evidence="1" id="KW-0167">Capsid protein</keyword>
<proteinExistence type="predicted"/>
<sequence length="1392" mass="155858">MDMSLCYNTTSNTNRLSSLFALPAGVVIPTEQVLSSIEVCAHRCLFDFFKQVRSDDNNLYSVQFDVLLGTYCNTLNLLRFLELGLSVACVCTKFPELGYVRDGVIQFEVQQPMIARDGPHPLDQPVHNYMVKRIHKRSLSAAFSIASEALCLINKTHTDGTLIESSLRLRAIQQLARNLRAVLDSFERGAADQLLGVLLDKAPPLSLLVPLSRFQAECHLVNRVTHAALISELKQRIRKDIFFMTKYERNPNRILGYLSEMVSCTQPSVTASQITHSNTRGREVDGVIVTTSSLRRKLLQGILHVDDTSADVPVTYGEMVIQGTNLVTALVMGKAVRGMDDVAKYLLDIGDSSVPSLNINKHDSSTLKPVTARVSADLVTIGDKLVFLESLERRVYQSTRVSYPLIGNLDITFVMPLGVFQTNIIDRYSRHAGDFVTPPDKPDPRQFPPQTLFFYNKDGLVTKLTMQDAMGTICHSSLLDIEDTLTALRRGSINRETYFGAYVSNGTEDSLDIQMERFMELWPDMTPTTPAWTLESHLTTQQFMAPGNERLIYELNPAFDFFVAPGDLDLPGPERPPETMPTINASLRIINGNIPIPLCPIQFRDARGFQLSTGKHSLHPLTIRAVTETFQDRAYPTILYILEAIIHGNERNFCSILRLLSQCIRGYWEQSHKVAFINNFHMLVYITTYLGNGELPEPCIAIYRDLLQHTRALKQTITEYTVIGDTQDGESPEALNNILCDDTFLPPVLWDCDPLMYRDEAARDRLPTIRTGGLFGYQAIHHVDLQRHNFQRRDNVLIHGRPVRGDVAQGAPIATHHDREWNTLAKIYYYVIVPTFSKGTCCTMGIRYDRIYPTIQTIVIPDIPGDEQTPTNIEDPRHPLHPHQLVPNSLNVYFHNAKLIVDGDALLTLQELMTDMAERTTPILTSIAPDAGATTVITRNMRTYDGALYHGLIMMSFPSYDETIMTGTFFYPVPVNPLFSCAEHLTSLRGMNNIRRSLTKKMSAIPPFLGSNYYATIRQPIAHHAQHSTSDSNILSYALLGDYFKFTPLSLTHQLRTAFHPGIAFTVVRQDKFSTEQILYAERASESYFVGQIQVNQNDSPGGVNFTLTQPRAHVDLGIGYTAVCATAALRCPLTDMGNTAQNLFFTRGALPMLHADVNETLRRIVAASTKITPTEPLPIFGGMRPYTPAGIARGQSSICEFIAMPVSVDIQYFRTACNPRGRSSGYIYCGDNESDFETVMFDHSQADVSYTDRATINPWASQRYSYGDKLYNGSYNLSGASPLYSPCFKFFTPMEIKNQCNILDRLILESRAVCSQSPADTEYQFKRPPGSNELTQDPCTLFQEGYPPLCASDLALLTAARNINPTTSETHLAQYLIYDASPIRGCLSVSQ</sequence>
<dbReference type="InterPro" id="IPR000912">
    <property type="entry name" value="Herpes_MCP"/>
</dbReference>
<keyword evidence="3" id="KW-1147">T=16 icosahedral capsid protein</keyword>
<accession>Q9E1X9</accession>
<dbReference type="RefSeq" id="NP_077455.1">
    <property type="nucleotide sequence ID" value="NC_002686.2"/>
</dbReference>
<keyword evidence="2" id="KW-1048">Host nucleus</keyword>